<keyword evidence="11" id="KW-1185">Reference proteome</keyword>
<dbReference type="InterPro" id="IPR039756">
    <property type="entry name" value="Lsb6/PI4K2"/>
</dbReference>
<proteinExistence type="inferred from homology"/>
<reference evidence="11" key="1">
    <citation type="journal article" date="2018" name="Nat. Microbiol.">
        <title>Leveraging single-cell genomics to expand the fungal tree of life.</title>
        <authorList>
            <person name="Ahrendt S.R."/>
            <person name="Quandt C.A."/>
            <person name="Ciobanu D."/>
            <person name="Clum A."/>
            <person name="Salamov A."/>
            <person name="Andreopoulos B."/>
            <person name="Cheng J.F."/>
            <person name="Woyke T."/>
            <person name="Pelin A."/>
            <person name="Henrissat B."/>
            <person name="Reynolds N.K."/>
            <person name="Benny G.L."/>
            <person name="Smith M.E."/>
            <person name="James T.Y."/>
            <person name="Grigoriev I.V."/>
        </authorList>
    </citation>
    <scope>NUCLEOTIDE SEQUENCE [LARGE SCALE GENOMIC DNA]</scope>
    <source>
        <strain evidence="11">Benny S71-1</strain>
    </source>
</reference>
<dbReference type="OrthoDB" id="3349449at2759"/>
<evidence type="ECO:0000256" key="5">
    <source>
        <dbReference type="ARBA" id="ARBA00022840"/>
    </source>
</evidence>
<evidence type="ECO:0000256" key="4">
    <source>
        <dbReference type="ARBA" id="ARBA00022777"/>
    </source>
</evidence>
<comment type="subcellular location">
    <subcellularLocation>
        <location evidence="7">Cell membrane</location>
        <topology evidence="7">Peripheral membrane protein</topology>
    </subcellularLocation>
    <subcellularLocation>
        <location evidence="7">Vacuole membrane</location>
        <topology evidence="7">Peripheral membrane protein</topology>
    </subcellularLocation>
</comment>
<comment type="cofactor">
    <cofactor evidence="7">
        <name>Mg(2+)</name>
        <dbReference type="ChEBI" id="CHEBI:18420"/>
    </cofactor>
    <cofactor evidence="7">
        <name>Mn(2+)</name>
        <dbReference type="ChEBI" id="CHEBI:29035"/>
    </cofactor>
</comment>
<keyword evidence="4 7" id="KW-0418">Kinase</keyword>
<keyword evidence="2 7" id="KW-0808">Transferase</keyword>
<comment type="catalytic activity">
    <reaction evidence="7">
        <text>a 1,2-diacyl-sn-glycero-3-phospho-(1D-myo-inositol) + ATP = a 1,2-diacyl-sn-glycero-3-phospho-(1D-myo-inositol 4-phosphate) + ADP + H(+)</text>
        <dbReference type="Rhea" id="RHEA:19877"/>
        <dbReference type="ChEBI" id="CHEBI:15378"/>
        <dbReference type="ChEBI" id="CHEBI:30616"/>
        <dbReference type="ChEBI" id="CHEBI:57880"/>
        <dbReference type="ChEBI" id="CHEBI:58178"/>
        <dbReference type="ChEBI" id="CHEBI:456216"/>
        <dbReference type="EC" id="2.7.1.67"/>
    </reaction>
</comment>
<dbReference type="Pfam" id="PF00454">
    <property type="entry name" value="PI3_PI4_kinase"/>
    <property type="match status" value="1"/>
</dbReference>
<dbReference type="GO" id="GO:0007030">
    <property type="term" value="P:Golgi organization"/>
    <property type="evidence" value="ECO:0007669"/>
    <property type="project" value="TreeGrafter"/>
</dbReference>
<keyword evidence="6" id="KW-0472">Membrane</keyword>
<dbReference type="GO" id="GO:0004430">
    <property type="term" value="F:1-phosphatidylinositol 4-kinase activity"/>
    <property type="evidence" value="ECO:0007669"/>
    <property type="project" value="UniProtKB-UniRule"/>
</dbReference>
<evidence type="ECO:0000256" key="1">
    <source>
        <dbReference type="ARBA" id="ARBA00022475"/>
    </source>
</evidence>
<evidence type="ECO:0000256" key="7">
    <source>
        <dbReference type="RuleBase" id="RU367084"/>
    </source>
</evidence>
<dbReference type="EMBL" id="KZ989119">
    <property type="protein sequence ID" value="RKP28102.1"/>
    <property type="molecule type" value="Genomic_DNA"/>
</dbReference>
<feature type="compositionally biased region" description="Acidic residues" evidence="8">
    <location>
        <begin position="41"/>
        <end position="57"/>
    </location>
</feature>
<feature type="region of interest" description="Disordered" evidence="8">
    <location>
        <begin position="1"/>
        <end position="96"/>
    </location>
</feature>
<dbReference type="InterPro" id="IPR000403">
    <property type="entry name" value="PI3/4_kinase_cat_dom"/>
</dbReference>
<evidence type="ECO:0000259" key="9">
    <source>
        <dbReference type="PROSITE" id="PS50290"/>
    </source>
</evidence>
<feature type="domain" description="PI3K/PI4K catalytic" evidence="9">
    <location>
        <begin position="183"/>
        <end position="526"/>
    </location>
</feature>
<dbReference type="GO" id="GO:0005524">
    <property type="term" value="F:ATP binding"/>
    <property type="evidence" value="ECO:0007669"/>
    <property type="project" value="UniProtKB-UniRule"/>
</dbReference>
<dbReference type="GO" id="GO:0005802">
    <property type="term" value="C:trans-Golgi network"/>
    <property type="evidence" value="ECO:0007669"/>
    <property type="project" value="TreeGrafter"/>
</dbReference>
<keyword evidence="1 7" id="KW-1003">Cell membrane</keyword>
<keyword evidence="3 7" id="KW-0547">Nucleotide-binding</keyword>
<gene>
    <name evidence="10" type="ORF">SYNPS1DRAFT_26313</name>
</gene>
<organism evidence="10 11">
    <name type="scientific">Syncephalis pseudoplumigaleata</name>
    <dbReference type="NCBI Taxonomy" id="1712513"/>
    <lineage>
        <taxon>Eukaryota</taxon>
        <taxon>Fungi</taxon>
        <taxon>Fungi incertae sedis</taxon>
        <taxon>Zoopagomycota</taxon>
        <taxon>Zoopagomycotina</taxon>
        <taxon>Zoopagomycetes</taxon>
        <taxon>Zoopagales</taxon>
        <taxon>Piptocephalidaceae</taxon>
        <taxon>Syncephalis</taxon>
    </lineage>
</organism>
<dbReference type="Proteomes" id="UP000278143">
    <property type="component" value="Unassembled WGS sequence"/>
</dbReference>
<evidence type="ECO:0000256" key="8">
    <source>
        <dbReference type="SAM" id="MobiDB-lite"/>
    </source>
</evidence>
<comment type="similarity">
    <text evidence="7">Belongs to the PI3/PI4-kinase family.</text>
</comment>
<evidence type="ECO:0000313" key="10">
    <source>
        <dbReference type="EMBL" id="RKP28102.1"/>
    </source>
</evidence>
<dbReference type="PROSITE" id="PS50290">
    <property type="entry name" value="PI3_4_KINASE_3"/>
    <property type="match status" value="1"/>
</dbReference>
<evidence type="ECO:0000256" key="3">
    <source>
        <dbReference type="ARBA" id="ARBA00022741"/>
    </source>
</evidence>
<keyword evidence="5 7" id="KW-0067">ATP-binding</keyword>
<dbReference type="EC" id="2.7.1.67" evidence="7"/>
<sequence length="632" mass="71459">MATTSTARGRSPMTSTATGTSQQQSCPASMPTMRSWRRNAEEEEEEEEVSADEDEETSVYRPLLPESSEQQQQQQQQHRTSWDETAGPWQSPRGTARRRSYVTIYEPRYTPIDLVASATSYAPSRDTNALPSRRVDDAGATATRAAAASSTTEIAGRTPFHEPVSDAEFSRMVECVKTAIRADIYPEINGQGSSGSYFCRAYQPLSDEARTEYIMRGDPLPPLRTRVAGIFKPKDEEPYGQLNPKWTKWLHRNCFPCFFGRGCLIPNLGYLSEAAAFLLDQRLGLNIVPRTGIVQLASPSFHYGKARRKLAGRAGGEEGYDILPEKIGSFQLFVDGYEDAGRFFSRYPWTEHDADAASDAGPFRWTPRFINHPAADRGMDNWMIKWCMDSDASSPTNEKEEKAPHAGMPHLHIAAIDNGLAFPWKHPDQWRSYPYGWLSLPVSLIERPFSAYTRQTLLPKLTSSRWWQRTSRMLYELFRHDEDFNEQMFARQLSVIKGQAWNLVECLRDPTKGPVHLCDQTAVVVIEEKEEVEARSPGLGGSGDGGDGGATTAARAGMLARLYRSRRSMQNLRRAASIRSQRSRRSMRTASEQEPTSAQHTAAEASQRPRYRLRVRERLKFLTRIRPCFTWC</sequence>
<evidence type="ECO:0000313" key="11">
    <source>
        <dbReference type="Proteomes" id="UP000278143"/>
    </source>
</evidence>
<dbReference type="GO" id="GO:0000329">
    <property type="term" value="C:fungal-type vacuole membrane"/>
    <property type="evidence" value="ECO:0007669"/>
    <property type="project" value="TreeGrafter"/>
</dbReference>
<dbReference type="GO" id="GO:0007032">
    <property type="term" value="P:endosome organization"/>
    <property type="evidence" value="ECO:0007669"/>
    <property type="project" value="TreeGrafter"/>
</dbReference>
<evidence type="ECO:0000256" key="6">
    <source>
        <dbReference type="ARBA" id="ARBA00023136"/>
    </source>
</evidence>
<name>A0A4P9Z7C9_9FUNG</name>
<feature type="region of interest" description="Disordered" evidence="8">
    <location>
        <begin position="570"/>
        <end position="609"/>
    </location>
</feature>
<dbReference type="PANTHER" id="PTHR12865">
    <property type="entry name" value="PHOSPHATIDYLINOSITOL 4-KINASE TYPE-II"/>
    <property type="match status" value="1"/>
</dbReference>
<evidence type="ECO:0000256" key="2">
    <source>
        <dbReference type="ARBA" id="ARBA00022679"/>
    </source>
</evidence>
<dbReference type="PANTHER" id="PTHR12865:SF1">
    <property type="entry name" value="PHOSPHATIDYLINOSITOL 4-KINASE TYPE 2"/>
    <property type="match status" value="1"/>
</dbReference>
<dbReference type="GO" id="GO:0005886">
    <property type="term" value="C:plasma membrane"/>
    <property type="evidence" value="ECO:0007669"/>
    <property type="project" value="UniProtKB-SubCell"/>
</dbReference>
<protein>
    <recommendedName>
        <fullName evidence="7">Phosphatidylinositol 4-kinase</fullName>
        <ecNumber evidence="7">2.7.1.67</ecNumber>
    </recommendedName>
</protein>
<dbReference type="GO" id="GO:0005768">
    <property type="term" value="C:endosome"/>
    <property type="evidence" value="ECO:0007669"/>
    <property type="project" value="UniProtKB-UniRule"/>
</dbReference>
<feature type="compositionally biased region" description="Low complexity" evidence="8">
    <location>
        <begin position="14"/>
        <end position="25"/>
    </location>
</feature>
<accession>A0A4P9Z7C9</accession>
<dbReference type="GO" id="GO:0046854">
    <property type="term" value="P:phosphatidylinositol phosphate biosynthetic process"/>
    <property type="evidence" value="ECO:0007669"/>
    <property type="project" value="UniProtKB-UniRule"/>
</dbReference>
<dbReference type="AlphaFoldDB" id="A0A4P9Z7C9"/>